<sequence length="176" mass="19529">MVCAFDLERGAQHRIRHMDSIRDDLETDGRIKDSSDSTWLSVVEGRHGIEQMGRMADSGFNPRQSLFISCPGMADGYGNILAGEIPDQWNGSGQFRCQCHQANKIRVLSGQVPEGFNRREQGMFPRLGSGSLRVDEGSFQVDSQDSGSVQRQRVFLDGTHSLTDIRRCLSHGGGEK</sequence>
<gene>
    <name evidence="1" type="ORF">SDC9_144265</name>
</gene>
<organism evidence="1">
    <name type="scientific">bioreactor metagenome</name>
    <dbReference type="NCBI Taxonomy" id="1076179"/>
    <lineage>
        <taxon>unclassified sequences</taxon>
        <taxon>metagenomes</taxon>
        <taxon>ecological metagenomes</taxon>
    </lineage>
</organism>
<proteinExistence type="predicted"/>
<reference evidence="1" key="1">
    <citation type="submission" date="2019-08" db="EMBL/GenBank/DDBJ databases">
        <authorList>
            <person name="Kucharzyk K."/>
            <person name="Murdoch R.W."/>
            <person name="Higgins S."/>
            <person name="Loffler F."/>
        </authorList>
    </citation>
    <scope>NUCLEOTIDE SEQUENCE</scope>
</reference>
<dbReference type="EMBL" id="VSSQ01043411">
    <property type="protein sequence ID" value="MPM97092.1"/>
    <property type="molecule type" value="Genomic_DNA"/>
</dbReference>
<protein>
    <submittedName>
        <fullName evidence="1">Uncharacterized protein</fullName>
    </submittedName>
</protein>
<comment type="caution">
    <text evidence="1">The sequence shown here is derived from an EMBL/GenBank/DDBJ whole genome shotgun (WGS) entry which is preliminary data.</text>
</comment>
<accession>A0A645E8X2</accession>
<name>A0A645E8X2_9ZZZZ</name>
<dbReference type="AlphaFoldDB" id="A0A645E8X2"/>
<evidence type="ECO:0000313" key="1">
    <source>
        <dbReference type="EMBL" id="MPM97092.1"/>
    </source>
</evidence>